<feature type="transmembrane region" description="Helical" evidence="2">
    <location>
        <begin position="52"/>
        <end position="71"/>
    </location>
</feature>
<protein>
    <recommendedName>
        <fullName evidence="5">CU044_5270 family protein</fullName>
    </recommendedName>
</protein>
<dbReference type="RefSeq" id="WP_141955906.1">
    <property type="nucleotide sequence ID" value="NZ_VFOZ01000001.1"/>
</dbReference>
<evidence type="ECO:0000313" key="3">
    <source>
        <dbReference type="EMBL" id="TQL97136.1"/>
    </source>
</evidence>
<name>A0A543CJ74_9ACTN</name>
<feature type="region of interest" description="Disordered" evidence="1">
    <location>
        <begin position="299"/>
        <end position="318"/>
    </location>
</feature>
<evidence type="ECO:0000256" key="1">
    <source>
        <dbReference type="SAM" id="MobiDB-lite"/>
    </source>
</evidence>
<accession>A0A543CJ74</accession>
<dbReference type="EMBL" id="VFOZ01000001">
    <property type="protein sequence ID" value="TQL97136.1"/>
    <property type="molecule type" value="Genomic_DNA"/>
</dbReference>
<keyword evidence="2" id="KW-1133">Transmembrane helix</keyword>
<dbReference type="AlphaFoldDB" id="A0A543CJ74"/>
<organism evidence="3 4">
    <name type="scientific">Actinoallomurus bryophytorum</name>
    <dbReference type="NCBI Taxonomy" id="1490222"/>
    <lineage>
        <taxon>Bacteria</taxon>
        <taxon>Bacillati</taxon>
        <taxon>Actinomycetota</taxon>
        <taxon>Actinomycetes</taxon>
        <taxon>Streptosporangiales</taxon>
        <taxon>Thermomonosporaceae</taxon>
        <taxon>Actinoallomurus</taxon>
    </lineage>
</organism>
<evidence type="ECO:0008006" key="5">
    <source>
        <dbReference type="Google" id="ProtNLM"/>
    </source>
</evidence>
<dbReference type="InterPro" id="IPR047789">
    <property type="entry name" value="CU044_5270-like"/>
</dbReference>
<proteinExistence type="predicted"/>
<evidence type="ECO:0000256" key="2">
    <source>
        <dbReference type="SAM" id="Phobius"/>
    </source>
</evidence>
<keyword evidence="2" id="KW-0472">Membrane</keyword>
<dbReference type="OrthoDB" id="3460587at2"/>
<reference evidence="3 4" key="1">
    <citation type="submission" date="2019-06" db="EMBL/GenBank/DDBJ databases">
        <title>Sequencing the genomes of 1000 actinobacteria strains.</title>
        <authorList>
            <person name="Klenk H.-P."/>
        </authorList>
    </citation>
    <scope>NUCLEOTIDE SEQUENCE [LARGE SCALE GENOMIC DNA]</scope>
    <source>
        <strain evidence="3 4">DSM 102200</strain>
    </source>
</reference>
<sequence>MDEIELLRAARPDVPAYPDEARETARAALATAAVPAARPWSQRWRRAWRLRWGLAATAAGLAVAVGAAAVLQQTGTHGTGGHAPRPDRTGTVVDAAQVLSLAANTVETRPAIRPRAHQWAYVERMDLSSQRHVEINGVPPGKPMVAEIWTRFDGTREASLGDNIIGVDPHRLHMSKLDHDADETTPLQDYAHLASLPTDPQALVKKLCHGGPATADQTSCVFPIAVKLLANVAMPPKLQATFYRVLATLPHIVVKRDVVDLAGRHDIAVAEAYPDDFQSEAILLDPHTYEYRGERLDWTVDPNEAPPAPGRTPPRVLHSPTEARARHEFTETIRIASGVVDRPGTRP</sequence>
<comment type="caution">
    <text evidence="3">The sequence shown here is derived from an EMBL/GenBank/DDBJ whole genome shotgun (WGS) entry which is preliminary data.</text>
</comment>
<evidence type="ECO:0000313" key="4">
    <source>
        <dbReference type="Proteomes" id="UP000316096"/>
    </source>
</evidence>
<keyword evidence="2" id="KW-0812">Transmembrane</keyword>
<dbReference type="NCBIfam" id="NF038083">
    <property type="entry name" value="CU044_5270_fam"/>
    <property type="match status" value="1"/>
</dbReference>
<gene>
    <name evidence="3" type="ORF">FB559_2712</name>
</gene>
<dbReference type="Proteomes" id="UP000316096">
    <property type="component" value="Unassembled WGS sequence"/>
</dbReference>
<keyword evidence="4" id="KW-1185">Reference proteome</keyword>